<evidence type="ECO:0000313" key="7">
    <source>
        <dbReference type="Proteomes" id="UP001370590"/>
    </source>
</evidence>
<evidence type="ECO:0000256" key="1">
    <source>
        <dbReference type="ARBA" id="ARBA00001946"/>
    </source>
</evidence>
<dbReference type="InterPro" id="IPR001206">
    <property type="entry name" value="Diacylglycerol_kinase_cat_dom"/>
</dbReference>
<gene>
    <name evidence="6" type="ORF">R4146_06315</name>
</gene>
<evidence type="ECO:0000256" key="4">
    <source>
        <dbReference type="ARBA" id="ARBA00022840"/>
    </source>
</evidence>
<keyword evidence="6" id="KW-0808">Transferase</keyword>
<name>A0ABU8SLN1_9LACO</name>
<feature type="domain" description="DAGKc" evidence="5">
    <location>
        <begin position="1"/>
        <end position="144"/>
    </location>
</feature>
<organism evidence="6 7">
    <name type="scientific">Nicoliella lavandulae</name>
    <dbReference type="NCBI Taxonomy" id="3082954"/>
    <lineage>
        <taxon>Bacteria</taxon>
        <taxon>Bacillati</taxon>
        <taxon>Bacillota</taxon>
        <taxon>Bacilli</taxon>
        <taxon>Lactobacillales</taxon>
        <taxon>Lactobacillaceae</taxon>
        <taxon>Nicoliella</taxon>
    </lineage>
</organism>
<dbReference type="SUPFAM" id="SSF111331">
    <property type="entry name" value="NAD kinase/diacylglycerol kinase-like"/>
    <property type="match status" value="1"/>
</dbReference>
<dbReference type="PANTHER" id="PTHR12358:SF54">
    <property type="entry name" value="SPHINGOSINE KINASE RELATED PROTEIN"/>
    <property type="match status" value="1"/>
</dbReference>
<keyword evidence="6" id="KW-0418">Kinase</keyword>
<dbReference type="InterPro" id="IPR050187">
    <property type="entry name" value="Lipid_Phosphate_FormReg"/>
</dbReference>
<comment type="cofactor">
    <cofactor evidence="1">
        <name>Mg(2+)</name>
        <dbReference type="ChEBI" id="CHEBI:18420"/>
    </cofactor>
</comment>
<dbReference type="InterPro" id="IPR017438">
    <property type="entry name" value="ATP-NAD_kinase_N"/>
</dbReference>
<evidence type="ECO:0000256" key="3">
    <source>
        <dbReference type="ARBA" id="ARBA00022741"/>
    </source>
</evidence>
<keyword evidence="3" id="KW-0547">Nucleotide-binding</keyword>
<protein>
    <submittedName>
        <fullName evidence="6">Diacylglycerol kinase family protein</fullName>
    </submittedName>
</protein>
<keyword evidence="4" id="KW-0067">ATP-binding</keyword>
<dbReference type="RefSeq" id="WP_339960576.1">
    <property type="nucleotide sequence ID" value="NZ_JAWMWH010000001.1"/>
</dbReference>
<comment type="caution">
    <text evidence="6">The sequence shown here is derived from an EMBL/GenBank/DDBJ whole genome shotgun (WGS) entry which is preliminary data.</text>
</comment>
<sequence length="317" mass="37312">MQARYLIIINPNANNGKCKDTWQLIKNQLDAGKVVYQFRLTEYHNHARLIAEQYIKKYHQDTSFQNILLVIGGDGTLNQVITGAKNIVKQDQRLHEFPIALIPAGRNNNFALEMGISLNWSQALNAALSHTNPHDINIGYYYNNFNRRYHYFLNNMGIGFESNLLNSRQKSHWKWFTNRFHRICRFWDILVNLYEIKEFPLSLVSGVNREQFSKVVWVGIYNTPYFDNNKRFMPNASIKKPSLDIMVMENKNILFVTWAIFLMFMGKRTKLKSVHYYESKSFKINIPSIEYANIDNEELGGHFYNAEFGITTFQFIY</sequence>
<dbReference type="Gene3D" id="2.60.200.40">
    <property type="match status" value="1"/>
</dbReference>
<evidence type="ECO:0000313" key="6">
    <source>
        <dbReference type="EMBL" id="MEJ6400774.1"/>
    </source>
</evidence>
<dbReference type="GO" id="GO:0016301">
    <property type="term" value="F:kinase activity"/>
    <property type="evidence" value="ECO:0007669"/>
    <property type="project" value="UniProtKB-KW"/>
</dbReference>
<accession>A0ABU8SLN1</accession>
<dbReference type="PROSITE" id="PS50146">
    <property type="entry name" value="DAGK"/>
    <property type="match status" value="1"/>
</dbReference>
<dbReference type="PANTHER" id="PTHR12358">
    <property type="entry name" value="SPHINGOSINE KINASE"/>
    <property type="match status" value="1"/>
</dbReference>
<dbReference type="InterPro" id="IPR016064">
    <property type="entry name" value="NAD/diacylglycerol_kinase_sf"/>
</dbReference>
<reference evidence="6 7" key="1">
    <citation type="submission" date="2023-10" db="EMBL/GenBank/DDBJ databases">
        <title>Nicoliella lavandulae sp. nov. isolated from Lavandula angustifolia flowers.</title>
        <authorList>
            <person name="Alcantara C."/>
            <person name="Zuniga M."/>
            <person name="Landete J.M."/>
            <person name="Monedero V."/>
        </authorList>
    </citation>
    <scope>NUCLEOTIDE SEQUENCE [LARGE SCALE GENOMIC DNA]</scope>
    <source>
        <strain evidence="6 7">Es01</strain>
    </source>
</reference>
<dbReference type="Gene3D" id="3.40.50.10330">
    <property type="entry name" value="Probable inorganic polyphosphate/atp-NAD kinase, domain 1"/>
    <property type="match status" value="1"/>
</dbReference>
<proteinExistence type="inferred from homology"/>
<evidence type="ECO:0000259" key="5">
    <source>
        <dbReference type="PROSITE" id="PS50146"/>
    </source>
</evidence>
<dbReference type="EMBL" id="JAWMWH010000001">
    <property type="protein sequence ID" value="MEJ6400774.1"/>
    <property type="molecule type" value="Genomic_DNA"/>
</dbReference>
<keyword evidence="7" id="KW-1185">Reference proteome</keyword>
<dbReference type="Proteomes" id="UP001370590">
    <property type="component" value="Unassembled WGS sequence"/>
</dbReference>
<evidence type="ECO:0000256" key="2">
    <source>
        <dbReference type="ARBA" id="ARBA00005983"/>
    </source>
</evidence>
<dbReference type="Pfam" id="PF00781">
    <property type="entry name" value="DAGK_cat"/>
    <property type="match status" value="1"/>
</dbReference>
<comment type="similarity">
    <text evidence="2">Belongs to the diacylglycerol/lipid kinase family.</text>
</comment>